<dbReference type="AlphaFoldDB" id="A0A562TI85"/>
<comment type="caution">
    <text evidence="2">The sequence shown here is derived from an EMBL/GenBank/DDBJ whole genome shotgun (WGS) entry which is preliminary data.</text>
</comment>
<evidence type="ECO:0000259" key="1">
    <source>
        <dbReference type="PROSITE" id="PS50987"/>
    </source>
</evidence>
<dbReference type="GO" id="GO:0003700">
    <property type="term" value="F:DNA-binding transcription factor activity"/>
    <property type="evidence" value="ECO:0007669"/>
    <property type="project" value="InterPro"/>
</dbReference>
<feature type="domain" description="HTH arsR-type" evidence="1">
    <location>
        <begin position="1"/>
        <end position="90"/>
    </location>
</feature>
<dbReference type="SMART" id="SM00418">
    <property type="entry name" value="HTH_ARSR"/>
    <property type="match status" value="1"/>
</dbReference>
<evidence type="ECO:0000313" key="3">
    <source>
        <dbReference type="Proteomes" id="UP000320593"/>
    </source>
</evidence>
<dbReference type="CDD" id="cd00090">
    <property type="entry name" value="HTH_ARSR"/>
    <property type="match status" value="1"/>
</dbReference>
<dbReference type="SUPFAM" id="SSF46785">
    <property type="entry name" value="Winged helix' DNA-binding domain"/>
    <property type="match status" value="1"/>
</dbReference>
<dbReference type="PANTHER" id="PTHR38600">
    <property type="entry name" value="TRANSCRIPTIONAL REGULATORY PROTEIN"/>
    <property type="match status" value="1"/>
</dbReference>
<accession>A0A562TI85</accession>
<dbReference type="NCBIfam" id="NF033788">
    <property type="entry name" value="HTH_metalloreg"/>
    <property type="match status" value="1"/>
</dbReference>
<dbReference type="PRINTS" id="PR00778">
    <property type="entry name" value="HTHARSR"/>
</dbReference>
<proteinExistence type="predicted"/>
<dbReference type="InterPro" id="IPR001845">
    <property type="entry name" value="HTH_ArsR_DNA-bd_dom"/>
</dbReference>
<gene>
    <name evidence="2" type="ORF">JM93_00526</name>
</gene>
<dbReference type="PANTHER" id="PTHR38600:SF2">
    <property type="entry name" value="SLL0088 PROTEIN"/>
    <property type="match status" value="1"/>
</dbReference>
<dbReference type="Pfam" id="PF01022">
    <property type="entry name" value="HTH_5"/>
    <property type="match status" value="1"/>
</dbReference>
<organism evidence="2 3">
    <name type="scientific">Roseibium hamelinense</name>
    <dbReference type="NCBI Taxonomy" id="150831"/>
    <lineage>
        <taxon>Bacteria</taxon>
        <taxon>Pseudomonadati</taxon>
        <taxon>Pseudomonadota</taxon>
        <taxon>Alphaproteobacteria</taxon>
        <taxon>Hyphomicrobiales</taxon>
        <taxon>Stappiaceae</taxon>
        <taxon>Roseibium</taxon>
    </lineage>
</organism>
<name>A0A562TI85_9HYPH</name>
<keyword evidence="3" id="KW-1185">Reference proteome</keyword>
<dbReference type="InterPro" id="IPR036388">
    <property type="entry name" value="WH-like_DNA-bd_sf"/>
</dbReference>
<reference evidence="2 3" key="1">
    <citation type="submission" date="2019-07" db="EMBL/GenBank/DDBJ databases">
        <title>Genomic Encyclopedia of Archaeal and Bacterial Type Strains, Phase II (KMG-II): from individual species to whole genera.</title>
        <authorList>
            <person name="Goeker M."/>
        </authorList>
    </citation>
    <scope>NUCLEOTIDE SEQUENCE [LARGE SCALE GENOMIC DNA]</scope>
    <source>
        <strain evidence="2 3">ATCC BAA-252</strain>
    </source>
</reference>
<protein>
    <submittedName>
        <fullName evidence="2">ArsR family transcriptional regulator</fullName>
    </submittedName>
</protein>
<dbReference type="EMBL" id="VLLF01000001">
    <property type="protein sequence ID" value="TWI92974.1"/>
    <property type="molecule type" value="Genomic_DNA"/>
</dbReference>
<dbReference type="OrthoDB" id="9790747at2"/>
<dbReference type="Gene3D" id="1.10.10.10">
    <property type="entry name" value="Winged helix-like DNA-binding domain superfamily/Winged helix DNA-binding domain"/>
    <property type="match status" value="1"/>
</dbReference>
<dbReference type="RefSeq" id="WP_145340488.1">
    <property type="nucleotide sequence ID" value="NZ_SMLY01000087.1"/>
</dbReference>
<dbReference type="PROSITE" id="PS50987">
    <property type="entry name" value="HTH_ARSR_2"/>
    <property type="match status" value="1"/>
</dbReference>
<evidence type="ECO:0000313" key="2">
    <source>
        <dbReference type="EMBL" id="TWI92974.1"/>
    </source>
</evidence>
<sequence>MENLDDTFAALAHGARRTILKELRSGEKSLSELAGSFDMSQTAVSKHVRILNEAGLVRVEQRGRTRFCQLNDDPMQTARQWITDYEAFWQNQFENLARHLAKDGL</sequence>
<dbReference type="Proteomes" id="UP000320593">
    <property type="component" value="Unassembled WGS sequence"/>
</dbReference>
<dbReference type="InterPro" id="IPR011991">
    <property type="entry name" value="ArsR-like_HTH"/>
</dbReference>
<dbReference type="InterPro" id="IPR036390">
    <property type="entry name" value="WH_DNA-bd_sf"/>
</dbReference>